<evidence type="ECO:0000313" key="3">
    <source>
        <dbReference type="Proteomes" id="UP001165289"/>
    </source>
</evidence>
<feature type="region of interest" description="Disordered" evidence="1">
    <location>
        <begin position="77"/>
        <end position="98"/>
    </location>
</feature>
<sequence length="98" mass="10671">MVTNESGEKKLANTVPYTSIMTHTKEVKRTVSDILGQVESKGPTYSELLDGFSVLTGQLNTLSKTVANEKATKALHYSTNSEQNSDKCSSLVESYPLV</sequence>
<accession>A0AAV7K7X7</accession>
<name>A0AAV7K7X7_9METZ</name>
<evidence type="ECO:0000313" key="2">
    <source>
        <dbReference type="EMBL" id="KAI6657313.1"/>
    </source>
</evidence>
<dbReference type="EMBL" id="JAKMXF010000111">
    <property type="protein sequence ID" value="KAI6657313.1"/>
    <property type="molecule type" value="Genomic_DNA"/>
</dbReference>
<evidence type="ECO:0008006" key="4">
    <source>
        <dbReference type="Google" id="ProtNLM"/>
    </source>
</evidence>
<protein>
    <recommendedName>
        <fullName evidence="4">BLOC-1-related complex subunit 7</fullName>
    </recommendedName>
</protein>
<gene>
    <name evidence="2" type="ORF">LOD99_61</name>
</gene>
<organism evidence="2 3">
    <name type="scientific">Oopsacas minuta</name>
    <dbReference type="NCBI Taxonomy" id="111878"/>
    <lineage>
        <taxon>Eukaryota</taxon>
        <taxon>Metazoa</taxon>
        <taxon>Porifera</taxon>
        <taxon>Hexactinellida</taxon>
        <taxon>Hexasterophora</taxon>
        <taxon>Lyssacinosida</taxon>
        <taxon>Leucopsacidae</taxon>
        <taxon>Oopsacas</taxon>
    </lineage>
</organism>
<proteinExistence type="predicted"/>
<dbReference type="Proteomes" id="UP001165289">
    <property type="component" value="Unassembled WGS sequence"/>
</dbReference>
<comment type="caution">
    <text evidence="2">The sequence shown here is derived from an EMBL/GenBank/DDBJ whole genome shotgun (WGS) entry which is preliminary data.</text>
</comment>
<dbReference type="AlphaFoldDB" id="A0AAV7K7X7"/>
<reference evidence="2 3" key="1">
    <citation type="journal article" date="2023" name="BMC Biol.">
        <title>The compact genome of the sponge Oopsacas minuta (Hexactinellida) is lacking key metazoan core genes.</title>
        <authorList>
            <person name="Santini S."/>
            <person name="Schenkelaars Q."/>
            <person name="Jourda C."/>
            <person name="Duchesne M."/>
            <person name="Belahbib H."/>
            <person name="Rocher C."/>
            <person name="Selva M."/>
            <person name="Riesgo A."/>
            <person name="Vervoort M."/>
            <person name="Leys S.P."/>
            <person name="Kodjabachian L."/>
            <person name="Le Bivic A."/>
            <person name="Borchiellini C."/>
            <person name="Claverie J.M."/>
            <person name="Renard E."/>
        </authorList>
    </citation>
    <scope>NUCLEOTIDE SEQUENCE [LARGE SCALE GENOMIC DNA]</scope>
    <source>
        <strain evidence="2">SPO-2</strain>
    </source>
</reference>
<keyword evidence="3" id="KW-1185">Reference proteome</keyword>
<feature type="compositionally biased region" description="Polar residues" evidence="1">
    <location>
        <begin position="77"/>
        <end position="92"/>
    </location>
</feature>
<evidence type="ECO:0000256" key="1">
    <source>
        <dbReference type="SAM" id="MobiDB-lite"/>
    </source>
</evidence>